<gene>
    <name evidence="1" type="ORF">METZ01_LOCUS220899</name>
</gene>
<reference evidence="1" key="1">
    <citation type="submission" date="2018-05" db="EMBL/GenBank/DDBJ databases">
        <authorList>
            <person name="Lanie J.A."/>
            <person name="Ng W.-L."/>
            <person name="Kazmierczak K.M."/>
            <person name="Andrzejewski T.M."/>
            <person name="Davidsen T.M."/>
            <person name="Wayne K.J."/>
            <person name="Tettelin H."/>
            <person name="Glass J.I."/>
            <person name="Rusch D."/>
            <person name="Podicherti R."/>
            <person name="Tsui H.-C.T."/>
            <person name="Winkler M.E."/>
        </authorList>
    </citation>
    <scope>NUCLEOTIDE SEQUENCE</scope>
</reference>
<dbReference type="GO" id="GO:0032298">
    <property type="term" value="P:positive regulation of DNA-templated DNA replication initiation"/>
    <property type="evidence" value="ECO:0007669"/>
    <property type="project" value="TreeGrafter"/>
</dbReference>
<organism evidence="1">
    <name type="scientific">marine metagenome</name>
    <dbReference type="NCBI Taxonomy" id="408172"/>
    <lineage>
        <taxon>unclassified sequences</taxon>
        <taxon>metagenomes</taxon>
        <taxon>ecological metagenomes</taxon>
    </lineage>
</organism>
<accession>A0A382FZS1</accession>
<dbReference type="AlphaFoldDB" id="A0A382FZS1"/>
<dbReference type="SUPFAM" id="SSF102400">
    <property type="entry name" value="DNA polymerase III chi subunit"/>
    <property type="match status" value="1"/>
</dbReference>
<dbReference type="EMBL" id="UINC01052567">
    <property type="protein sequence ID" value="SVB68045.1"/>
    <property type="molecule type" value="Genomic_DNA"/>
</dbReference>
<dbReference type="InterPro" id="IPR007459">
    <property type="entry name" value="DNA_pol3_chi"/>
</dbReference>
<evidence type="ECO:0008006" key="2">
    <source>
        <dbReference type="Google" id="ProtNLM"/>
    </source>
</evidence>
<dbReference type="Gene3D" id="3.40.50.10110">
    <property type="entry name" value="DNA polymerase III subunit chi"/>
    <property type="match status" value="1"/>
</dbReference>
<dbReference type="InterPro" id="IPR036768">
    <property type="entry name" value="PolIII_chi_sf"/>
</dbReference>
<proteinExistence type="predicted"/>
<dbReference type="PANTHER" id="PTHR38767">
    <property type="entry name" value="DNA POLYMERASE III SUBUNIT CHI"/>
    <property type="match status" value="1"/>
</dbReference>
<evidence type="ECO:0000313" key="1">
    <source>
        <dbReference type="EMBL" id="SVB68045.1"/>
    </source>
</evidence>
<dbReference type="GO" id="GO:0003677">
    <property type="term" value="F:DNA binding"/>
    <property type="evidence" value="ECO:0007669"/>
    <property type="project" value="InterPro"/>
</dbReference>
<protein>
    <recommendedName>
        <fullName evidence="2">DNA polymerase III subunit chi</fullName>
    </recommendedName>
</protein>
<dbReference type="PANTHER" id="PTHR38767:SF1">
    <property type="entry name" value="DNA POLYMERASE III SUBUNIT CHI"/>
    <property type="match status" value="1"/>
</dbReference>
<dbReference type="Pfam" id="PF04364">
    <property type="entry name" value="DNA_pol3_chi"/>
    <property type="match status" value="1"/>
</dbReference>
<name>A0A382FZS1_9ZZZZ</name>
<sequence length="149" mass="17357">MKEVRFIAVGSDMNQANEFTCEFISEIYLNKKEYVKFKNIDVRCFSAEDAIDLDNLMWSYPKNIFLPHELISTSCGNNFINIGYPGVKFNSQKEKLLVNLNPDLPKDFSNYTYMYQFIIEDSGYLRDSAAKTWKKCKDIGLSPIFEKNK</sequence>
<dbReference type="GO" id="GO:0003887">
    <property type="term" value="F:DNA-directed DNA polymerase activity"/>
    <property type="evidence" value="ECO:0007669"/>
    <property type="project" value="InterPro"/>
</dbReference>
<dbReference type="GO" id="GO:0006260">
    <property type="term" value="P:DNA replication"/>
    <property type="evidence" value="ECO:0007669"/>
    <property type="project" value="InterPro"/>
</dbReference>